<organism evidence="2 3">
    <name type="scientific">Phytophthora pseudosyringae</name>
    <dbReference type="NCBI Taxonomy" id="221518"/>
    <lineage>
        <taxon>Eukaryota</taxon>
        <taxon>Sar</taxon>
        <taxon>Stramenopiles</taxon>
        <taxon>Oomycota</taxon>
        <taxon>Peronosporomycetes</taxon>
        <taxon>Peronosporales</taxon>
        <taxon>Peronosporaceae</taxon>
        <taxon>Phytophthora</taxon>
    </lineage>
</organism>
<feature type="domain" description="Protein kinase" evidence="1">
    <location>
        <begin position="12"/>
        <end position="229"/>
    </location>
</feature>
<sequence>MNRKCVIDFAYLELIRELGVGSKSTIFQRTLKTRPHVAVHTDGLLRGRRCSIFARSGHVQRVLNHPNIVEFYGMCVSPPTICLVFQLCQGSLGDMLHDQARRQIVHPARQQLLISVGYILDAARAVAYLHSLSPPFVHRDIKPSGFLVDAECNVQLWDFGESRCVTKLEGKNLAPNQKVPVLEDKELAVRTGIDASLGTALSLVDSPSHEMENISPDYVAPEIIDGTTG</sequence>
<protein>
    <recommendedName>
        <fullName evidence="1">Protein kinase domain-containing protein</fullName>
    </recommendedName>
</protein>
<evidence type="ECO:0000313" key="3">
    <source>
        <dbReference type="Proteomes" id="UP000694044"/>
    </source>
</evidence>
<accession>A0A8T1V2V7</accession>
<dbReference type="InterPro" id="IPR000719">
    <property type="entry name" value="Prot_kinase_dom"/>
</dbReference>
<dbReference type="GO" id="GO:0005524">
    <property type="term" value="F:ATP binding"/>
    <property type="evidence" value="ECO:0007669"/>
    <property type="project" value="InterPro"/>
</dbReference>
<dbReference type="PANTHER" id="PTHR44329:SF289">
    <property type="entry name" value="SERINE_THREONINE-PROTEIN KINASE VIK"/>
    <property type="match status" value="1"/>
</dbReference>
<reference evidence="2" key="1">
    <citation type="submission" date="2021-02" db="EMBL/GenBank/DDBJ databases">
        <authorList>
            <person name="Palmer J.M."/>
        </authorList>
    </citation>
    <scope>NUCLEOTIDE SEQUENCE</scope>
    <source>
        <strain evidence="2">SCRP734</strain>
    </source>
</reference>
<dbReference type="PANTHER" id="PTHR44329">
    <property type="entry name" value="SERINE/THREONINE-PROTEIN KINASE TNNI3K-RELATED"/>
    <property type="match status" value="1"/>
</dbReference>
<evidence type="ECO:0000313" key="2">
    <source>
        <dbReference type="EMBL" id="KAG7375617.1"/>
    </source>
</evidence>
<comment type="caution">
    <text evidence="2">The sequence shown here is derived from an EMBL/GenBank/DDBJ whole genome shotgun (WGS) entry which is preliminary data.</text>
</comment>
<dbReference type="AlphaFoldDB" id="A0A8T1V2V7"/>
<name>A0A8T1V2V7_9STRA</name>
<keyword evidence="3" id="KW-1185">Reference proteome</keyword>
<dbReference type="InterPro" id="IPR051681">
    <property type="entry name" value="Ser/Thr_Kinases-Pseudokinases"/>
</dbReference>
<dbReference type="EMBL" id="JAGDFM010001038">
    <property type="protein sequence ID" value="KAG7375617.1"/>
    <property type="molecule type" value="Genomic_DNA"/>
</dbReference>
<dbReference type="Proteomes" id="UP000694044">
    <property type="component" value="Unassembled WGS sequence"/>
</dbReference>
<proteinExistence type="predicted"/>
<dbReference type="PROSITE" id="PS50011">
    <property type="entry name" value="PROTEIN_KINASE_DOM"/>
    <property type="match status" value="1"/>
</dbReference>
<dbReference type="GO" id="GO:0004674">
    <property type="term" value="F:protein serine/threonine kinase activity"/>
    <property type="evidence" value="ECO:0007669"/>
    <property type="project" value="TreeGrafter"/>
</dbReference>
<evidence type="ECO:0000259" key="1">
    <source>
        <dbReference type="PROSITE" id="PS50011"/>
    </source>
</evidence>
<dbReference type="Pfam" id="PF00069">
    <property type="entry name" value="Pkinase"/>
    <property type="match status" value="1"/>
</dbReference>
<dbReference type="OrthoDB" id="205447at2759"/>
<gene>
    <name evidence="2" type="ORF">PHYPSEUDO_000461</name>
</gene>